<proteinExistence type="predicted"/>
<sequence length="461" mass="52803">MWRYYFLVLLTPFTVKGLNDNETKFLIEYFNYRDVKLICILNCDEAYCRREKITRLVPCPLVRPRKVVHWPINNQGCKDCRGQECVERHNTSGGQHFKLDSNEDSDKEEASSSSLFDAQHKWLILVNNNFVSTDDVSASAEKRQEKKQMEQLLRILKSLSISVDSDIVIAKIGHEYQLHDIFNFGKIQGGDFVIKNSGNGQFTNTHENIPGFQTQLNEFKYYRRWDFNQLPMKVISVVSPAPKDFDPSILTDAVPSPSVASITKTSATILEVVSKIHNLRFVHSLGDRWIGDFNVNESQKVIASALYYKQQDLSPAIRLLGDTYDKYDVLHPPVTSIERIKNNVSVFDDNTVETGSMSSARKLTVLVTGISCVLIYNYYTSSVVSWLLNGPPPSINSLEELLDSSLELIFEDIGYTRSWLQHPFTSMTHEPTIASLNHILGYVTTRLTRHHRRDLREHDYP</sequence>
<keyword evidence="1" id="KW-0732">Signal</keyword>
<feature type="domain" description="Ionotropic receptor 75a N-terminal" evidence="2">
    <location>
        <begin position="108"/>
        <end position="236"/>
    </location>
</feature>
<dbReference type="EMBL" id="OU963903">
    <property type="protein sequence ID" value="CAH0398074.1"/>
    <property type="molecule type" value="Genomic_DNA"/>
</dbReference>
<evidence type="ECO:0000259" key="2">
    <source>
        <dbReference type="Pfam" id="PF24576"/>
    </source>
</evidence>
<feature type="chain" id="PRO_5045038086" description="Ionotropic receptor 75a N-terminal domain-containing protein" evidence="1">
    <location>
        <begin position="18"/>
        <end position="461"/>
    </location>
</feature>
<dbReference type="InterPro" id="IPR057074">
    <property type="entry name" value="IR75A_N"/>
</dbReference>
<evidence type="ECO:0000256" key="1">
    <source>
        <dbReference type="SAM" id="SignalP"/>
    </source>
</evidence>
<feature type="signal peptide" evidence="1">
    <location>
        <begin position="1"/>
        <end position="17"/>
    </location>
</feature>
<dbReference type="Proteomes" id="UP001153292">
    <property type="component" value="Chromosome 10"/>
</dbReference>
<dbReference type="Pfam" id="PF24576">
    <property type="entry name" value="IR75A_N"/>
    <property type="match status" value="1"/>
</dbReference>
<reference evidence="3" key="1">
    <citation type="submission" date="2021-12" db="EMBL/GenBank/DDBJ databases">
        <authorList>
            <person name="King R."/>
        </authorList>
    </citation>
    <scope>NUCLEOTIDE SEQUENCE</scope>
</reference>
<evidence type="ECO:0000313" key="3">
    <source>
        <dbReference type="EMBL" id="CAH0398074.1"/>
    </source>
</evidence>
<evidence type="ECO:0000313" key="4">
    <source>
        <dbReference type="Proteomes" id="UP001153292"/>
    </source>
</evidence>
<name>A0ABN8AYW4_CHISP</name>
<accession>A0ABN8AYW4</accession>
<protein>
    <recommendedName>
        <fullName evidence="2">Ionotropic receptor 75a N-terminal domain-containing protein</fullName>
    </recommendedName>
</protein>
<keyword evidence="4" id="KW-1185">Reference proteome</keyword>
<gene>
    <name evidence="3" type="ORF">CHILSU_LOCUS1183</name>
</gene>
<organism evidence="3 4">
    <name type="scientific">Chilo suppressalis</name>
    <name type="common">Asiatic rice borer moth</name>
    <dbReference type="NCBI Taxonomy" id="168631"/>
    <lineage>
        <taxon>Eukaryota</taxon>
        <taxon>Metazoa</taxon>
        <taxon>Ecdysozoa</taxon>
        <taxon>Arthropoda</taxon>
        <taxon>Hexapoda</taxon>
        <taxon>Insecta</taxon>
        <taxon>Pterygota</taxon>
        <taxon>Neoptera</taxon>
        <taxon>Endopterygota</taxon>
        <taxon>Lepidoptera</taxon>
        <taxon>Glossata</taxon>
        <taxon>Ditrysia</taxon>
        <taxon>Pyraloidea</taxon>
        <taxon>Crambidae</taxon>
        <taxon>Crambinae</taxon>
        <taxon>Chilo</taxon>
    </lineage>
</organism>